<feature type="non-terminal residue" evidence="2">
    <location>
        <position position="110"/>
    </location>
</feature>
<dbReference type="AlphaFoldDB" id="A0A1B6ERT1"/>
<gene>
    <name evidence="2" type="ORF">g.48839</name>
</gene>
<sequence length="110" mass="12837">WLPEETKIVQSRDVVFNENNMYYINNVKSVKASDDCRSITQEESEPEEDQLQDSTECPEINKTYGQSLETESKPTDSSRPQRKKNKPSYLEDYEIYNAYCLLLSSNQDPE</sequence>
<feature type="non-terminal residue" evidence="2">
    <location>
        <position position="1"/>
    </location>
</feature>
<reference evidence="2" key="1">
    <citation type="submission" date="2015-11" db="EMBL/GenBank/DDBJ databases">
        <title>De novo transcriptome assembly of four potential Pierce s Disease insect vectors from Arizona vineyards.</title>
        <authorList>
            <person name="Tassone E.E."/>
        </authorList>
    </citation>
    <scope>NUCLEOTIDE SEQUENCE</scope>
</reference>
<accession>A0A1B6ERT1</accession>
<feature type="region of interest" description="Disordered" evidence="1">
    <location>
        <begin position="34"/>
        <end position="89"/>
    </location>
</feature>
<proteinExistence type="predicted"/>
<evidence type="ECO:0000256" key="1">
    <source>
        <dbReference type="SAM" id="MobiDB-lite"/>
    </source>
</evidence>
<protein>
    <submittedName>
        <fullName evidence="2">Uncharacterized protein</fullName>
    </submittedName>
</protein>
<organism evidence="2">
    <name type="scientific">Cuerna arida</name>
    <dbReference type="NCBI Taxonomy" id="1464854"/>
    <lineage>
        <taxon>Eukaryota</taxon>
        <taxon>Metazoa</taxon>
        <taxon>Ecdysozoa</taxon>
        <taxon>Arthropoda</taxon>
        <taxon>Hexapoda</taxon>
        <taxon>Insecta</taxon>
        <taxon>Pterygota</taxon>
        <taxon>Neoptera</taxon>
        <taxon>Paraneoptera</taxon>
        <taxon>Hemiptera</taxon>
        <taxon>Auchenorrhyncha</taxon>
        <taxon>Membracoidea</taxon>
        <taxon>Cicadellidae</taxon>
        <taxon>Cicadellinae</taxon>
        <taxon>Proconiini</taxon>
        <taxon>Cuerna</taxon>
    </lineage>
</organism>
<dbReference type="EMBL" id="GECZ01029088">
    <property type="protein sequence ID" value="JAS40681.1"/>
    <property type="molecule type" value="Transcribed_RNA"/>
</dbReference>
<feature type="compositionally biased region" description="Acidic residues" evidence="1">
    <location>
        <begin position="42"/>
        <end position="51"/>
    </location>
</feature>
<name>A0A1B6ERT1_9HEMI</name>
<evidence type="ECO:0000313" key="2">
    <source>
        <dbReference type="EMBL" id="JAS40681.1"/>
    </source>
</evidence>